<organism evidence="1 2">
    <name type="scientific">Mytilus galloprovincialis</name>
    <name type="common">Mediterranean mussel</name>
    <dbReference type="NCBI Taxonomy" id="29158"/>
    <lineage>
        <taxon>Eukaryota</taxon>
        <taxon>Metazoa</taxon>
        <taxon>Spiralia</taxon>
        <taxon>Lophotrochozoa</taxon>
        <taxon>Mollusca</taxon>
        <taxon>Bivalvia</taxon>
        <taxon>Autobranchia</taxon>
        <taxon>Pteriomorphia</taxon>
        <taxon>Mytilida</taxon>
        <taxon>Mytiloidea</taxon>
        <taxon>Mytilidae</taxon>
        <taxon>Mytilinae</taxon>
        <taxon>Mytilus</taxon>
    </lineage>
</organism>
<evidence type="ECO:0000313" key="2">
    <source>
        <dbReference type="Proteomes" id="UP000596742"/>
    </source>
</evidence>
<name>A0A8B6BP42_MYTGA</name>
<sequence>MDHSFKRILEFTDLEGDHIGDLCQQYYHRKKSANEWILLQYKSGTARDLDNNFDPLDFGFNVKTIKVAEKLFVDESCKQKETSISLASEQETELGVNYSFPQSKLTLSQTINRIIHGPEEIFGMDDCKLVLGIVSSTYNEPSTIYSWYLNDELIKSGGSYWEPSKNIKEMSKNIPKTNAISERDMAILDNLLKAKPAAKSSTLETVLMWTRNKPSKWLCNLPVSERHAALESAQKLAPQYIDSIQNRQKEMIPDLTKYRFYAAKLHSDEVGCGLPASKERLKRNKIDIAELEHFIDFIISSDVVKYCLFGMKTMKLTTGEIVALPNLIRSLAPSSLINQCIQFCDSENVGHLGRSTMYKILNDCSASVHIQRENAVLDHCQVFALIDSEKCFSQSCNTQHKHSCEQCIDLADFLAEISTLTQNGTWDNKDSIVFQVENAVEAIKDWKSHAMLELGIKKATTCRAVLLIFRRKLYGAQCDIFRTMIRTVSVIAAATTAITGFQKHGIPVSIKLFNDRYSLNYLKL</sequence>
<evidence type="ECO:0000313" key="1">
    <source>
        <dbReference type="EMBL" id="VDH92826.1"/>
    </source>
</evidence>
<comment type="caution">
    <text evidence="1">The sequence shown here is derived from an EMBL/GenBank/DDBJ whole genome shotgun (WGS) entry which is preliminary data.</text>
</comment>
<dbReference type="AlphaFoldDB" id="A0A8B6BP42"/>
<gene>
    <name evidence="1" type="ORF">MGAL_10B087862</name>
</gene>
<reference evidence="1" key="1">
    <citation type="submission" date="2018-11" db="EMBL/GenBank/DDBJ databases">
        <authorList>
            <person name="Alioto T."/>
            <person name="Alioto T."/>
        </authorList>
    </citation>
    <scope>NUCLEOTIDE SEQUENCE</scope>
</reference>
<dbReference type="EMBL" id="UYJE01000385">
    <property type="protein sequence ID" value="VDH92826.1"/>
    <property type="molecule type" value="Genomic_DNA"/>
</dbReference>
<protein>
    <submittedName>
        <fullName evidence="1">Uncharacterized protein</fullName>
    </submittedName>
</protein>
<dbReference type="Proteomes" id="UP000596742">
    <property type="component" value="Unassembled WGS sequence"/>
</dbReference>
<dbReference type="OrthoDB" id="6146547at2759"/>
<proteinExistence type="predicted"/>
<accession>A0A8B6BP42</accession>
<keyword evidence="2" id="KW-1185">Reference proteome</keyword>